<dbReference type="PIRSF" id="PIRSF005822">
    <property type="entry name" value="NDUA2"/>
    <property type="match status" value="1"/>
</dbReference>
<evidence type="ECO:0000256" key="7">
    <source>
        <dbReference type="ARBA" id="ARBA00022982"/>
    </source>
</evidence>
<gene>
    <name evidence="11" type="ORF">DB88DRAFT_444030</name>
</gene>
<evidence type="ECO:0000256" key="3">
    <source>
        <dbReference type="ARBA" id="ARBA00008939"/>
    </source>
</evidence>
<dbReference type="InterPro" id="IPR016464">
    <property type="entry name" value="NADH_Ub_cplx-1_asu_su-2"/>
</dbReference>
<sequence>MSFAKQLPRALKEIRLHLCQTGHSSEGLRQFIATTYPAIKDARPDLKVLIREANGIEPRAFARFERGVEAQTNLSGLSEKDVSAALSKLVSSQPGASA</sequence>
<comment type="subcellular location">
    <subcellularLocation>
        <location evidence="2">Mitochondrion inner membrane</location>
        <topology evidence="2">Peripheral membrane protein</topology>
        <orientation evidence="2">Matrix side</orientation>
    </subcellularLocation>
</comment>
<keyword evidence="6" id="KW-0999">Mitochondrion inner membrane</keyword>
<dbReference type="PANTHER" id="PTHR12878:SF0">
    <property type="entry name" value="NADH DEHYDROGENASE [UBIQUINONE] 1 ALPHA SUBCOMPLEX SUBUNIT 2"/>
    <property type="match status" value="1"/>
</dbReference>
<comment type="caution">
    <text evidence="11">The sequence shown here is derived from an EMBL/GenBank/DDBJ whole genome shotgun (WGS) entry which is preliminary data.</text>
</comment>
<protein>
    <submittedName>
        <fullName evidence="11">NADH dehydrogenase 10.5K chain</fullName>
    </submittedName>
</protein>
<keyword evidence="4" id="KW-0813">Transport</keyword>
<dbReference type="InterPro" id="IPR007741">
    <property type="entry name" value="Ribosomal_mL43/mS25/NADH_DH"/>
</dbReference>
<dbReference type="Gene3D" id="3.40.30.10">
    <property type="entry name" value="Glutaredoxin"/>
    <property type="match status" value="1"/>
</dbReference>
<comment type="similarity">
    <text evidence="3">Belongs to the complex I NDUFA2 subunit family.</text>
</comment>
<keyword evidence="12" id="KW-1185">Reference proteome</keyword>
<keyword evidence="8" id="KW-0496">Mitochondrion</keyword>
<dbReference type="GO" id="GO:0005743">
    <property type="term" value="C:mitochondrial inner membrane"/>
    <property type="evidence" value="ECO:0007669"/>
    <property type="project" value="UniProtKB-SubCell"/>
</dbReference>
<evidence type="ECO:0000256" key="1">
    <source>
        <dbReference type="ARBA" id="ARBA00003195"/>
    </source>
</evidence>
<proteinExistence type="inferred from homology"/>
<evidence type="ECO:0000256" key="9">
    <source>
        <dbReference type="ARBA" id="ARBA00023136"/>
    </source>
</evidence>
<evidence type="ECO:0000256" key="4">
    <source>
        <dbReference type="ARBA" id="ARBA00022448"/>
    </source>
</evidence>
<dbReference type="Pfam" id="PF05047">
    <property type="entry name" value="L51_S25_CI-B8"/>
    <property type="match status" value="1"/>
</dbReference>
<feature type="domain" description="Ribosomal protein/NADH dehydrogenase" evidence="10">
    <location>
        <begin position="20"/>
        <end position="93"/>
    </location>
</feature>
<evidence type="ECO:0000313" key="11">
    <source>
        <dbReference type="EMBL" id="KAK1920886.1"/>
    </source>
</evidence>
<evidence type="ECO:0000313" key="12">
    <source>
        <dbReference type="Proteomes" id="UP001182556"/>
    </source>
</evidence>
<evidence type="ECO:0000256" key="5">
    <source>
        <dbReference type="ARBA" id="ARBA00022660"/>
    </source>
</evidence>
<name>A0AAD9CXG1_PAPLA</name>
<dbReference type="Proteomes" id="UP001182556">
    <property type="component" value="Unassembled WGS sequence"/>
</dbReference>
<evidence type="ECO:0000259" key="10">
    <source>
        <dbReference type="SMART" id="SM00916"/>
    </source>
</evidence>
<dbReference type="PANTHER" id="PTHR12878">
    <property type="entry name" value="NADH-UBIQUINONE OXIDOREDUCTASE B8 SUBUNIT"/>
    <property type="match status" value="1"/>
</dbReference>
<dbReference type="InterPro" id="IPR036249">
    <property type="entry name" value="Thioredoxin-like_sf"/>
</dbReference>
<keyword evidence="7" id="KW-0249">Electron transport</keyword>
<dbReference type="EMBL" id="JAODAN010000012">
    <property type="protein sequence ID" value="KAK1920886.1"/>
    <property type="molecule type" value="Genomic_DNA"/>
</dbReference>
<keyword evidence="5" id="KW-0679">Respiratory chain</keyword>
<dbReference type="AlphaFoldDB" id="A0AAD9CXG1"/>
<keyword evidence="9" id="KW-0472">Membrane</keyword>
<evidence type="ECO:0000256" key="2">
    <source>
        <dbReference type="ARBA" id="ARBA00004443"/>
    </source>
</evidence>
<evidence type="ECO:0000256" key="6">
    <source>
        <dbReference type="ARBA" id="ARBA00022792"/>
    </source>
</evidence>
<evidence type="ECO:0000256" key="8">
    <source>
        <dbReference type="ARBA" id="ARBA00023128"/>
    </source>
</evidence>
<reference evidence="11" key="1">
    <citation type="submission" date="2023-02" db="EMBL/GenBank/DDBJ databases">
        <title>Identification and recombinant expression of a fungal hydrolase from Papiliotrema laurentii that hydrolyzes apple cutin and clears colloidal polyester polyurethane.</title>
        <authorList>
            <consortium name="DOE Joint Genome Institute"/>
            <person name="Roman V.A."/>
            <person name="Bojanowski C."/>
            <person name="Crable B.R."/>
            <person name="Wagner D.N."/>
            <person name="Hung C.S."/>
            <person name="Nadeau L.J."/>
            <person name="Schratz L."/>
            <person name="Haridas S."/>
            <person name="Pangilinan J."/>
            <person name="Lipzen A."/>
            <person name="Na H."/>
            <person name="Yan M."/>
            <person name="Ng V."/>
            <person name="Grigoriev I.V."/>
            <person name="Spatafora J.W."/>
            <person name="Barlow D."/>
            <person name="Biffinger J."/>
            <person name="Kelley-Loughnane N."/>
            <person name="Varaljay V.A."/>
            <person name="Crookes-Goodson W.J."/>
        </authorList>
    </citation>
    <scope>NUCLEOTIDE SEQUENCE</scope>
    <source>
        <strain evidence="11">5307AH</strain>
    </source>
</reference>
<organism evidence="11 12">
    <name type="scientific">Papiliotrema laurentii</name>
    <name type="common">Cryptococcus laurentii</name>
    <dbReference type="NCBI Taxonomy" id="5418"/>
    <lineage>
        <taxon>Eukaryota</taxon>
        <taxon>Fungi</taxon>
        <taxon>Dikarya</taxon>
        <taxon>Basidiomycota</taxon>
        <taxon>Agaricomycotina</taxon>
        <taxon>Tremellomycetes</taxon>
        <taxon>Tremellales</taxon>
        <taxon>Rhynchogastremaceae</taxon>
        <taxon>Papiliotrema</taxon>
    </lineage>
</organism>
<dbReference type="SUPFAM" id="SSF52833">
    <property type="entry name" value="Thioredoxin-like"/>
    <property type="match status" value="1"/>
</dbReference>
<accession>A0AAD9CXG1</accession>
<comment type="function">
    <text evidence="1">Accessory subunit of the mitochondrial membrane respiratory chain NADH dehydrogenase (Complex I), that is believed not to be involved in catalysis. Complex I functions in the transfer of electrons from NADH to the respiratory chain. The immediate electron acceptor for the enzyme is believed to be ubiquinone.</text>
</comment>
<dbReference type="SMART" id="SM00916">
    <property type="entry name" value="L51_S25_CI-B8"/>
    <property type="match status" value="1"/>
</dbReference>